<evidence type="ECO:0000256" key="6">
    <source>
        <dbReference type="ARBA" id="ARBA00022691"/>
    </source>
</evidence>
<evidence type="ECO:0000256" key="12">
    <source>
        <dbReference type="ARBA" id="ARBA00093423"/>
    </source>
</evidence>
<dbReference type="SUPFAM" id="SSF144232">
    <property type="entry name" value="HIT/MYND zinc finger-like"/>
    <property type="match status" value="1"/>
</dbReference>
<evidence type="ECO:0000256" key="13">
    <source>
        <dbReference type="ARBA" id="ARBA00093635"/>
    </source>
</evidence>
<evidence type="ECO:0000256" key="4">
    <source>
        <dbReference type="ARBA" id="ARBA00022603"/>
    </source>
</evidence>
<dbReference type="Gene3D" id="2.170.270.10">
    <property type="entry name" value="SET domain"/>
    <property type="match status" value="1"/>
</dbReference>
<dbReference type="PANTHER" id="PTHR46165">
    <property type="entry name" value="SET AND MYND DOMAIN-CONTAINING PROTEIN 4"/>
    <property type="match status" value="1"/>
</dbReference>
<keyword evidence="10" id="KW-0539">Nucleus</keyword>
<proteinExistence type="predicted"/>
<protein>
    <recommendedName>
        <fullName evidence="13">Protein-lysine N-methyltransferase SMYD4</fullName>
    </recommendedName>
    <alternativeName>
        <fullName evidence="14">SET and MYND domain-containing protein 4</fullName>
    </alternativeName>
</protein>
<dbReference type="Pfam" id="PF00856">
    <property type="entry name" value="SET"/>
    <property type="match status" value="1"/>
</dbReference>
<dbReference type="Gene3D" id="1.25.40.10">
    <property type="entry name" value="Tetratricopeptide repeat domain"/>
    <property type="match status" value="1"/>
</dbReference>
<keyword evidence="20" id="KW-1185">Reference proteome</keyword>
<accession>A0AAN9ZDB9</accession>
<dbReference type="Pfam" id="PF01753">
    <property type="entry name" value="zf-MYND"/>
    <property type="match status" value="1"/>
</dbReference>
<dbReference type="EMBL" id="JAZDUA010000058">
    <property type="protein sequence ID" value="KAK7870404.1"/>
    <property type="molecule type" value="Genomic_DNA"/>
</dbReference>
<dbReference type="GO" id="GO:0032259">
    <property type="term" value="P:methylation"/>
    <property type="evidence" value="ECO:0007669"/>
    <property type="project" value="UniProtKB-KW"/>
</dbReference>
<keyword evidence="6" id="KW-0949">S-adenosyl-L-methionine</keyword>
<dbReference type="InterPro" id="IPR044421">
    <property type="entry name" value="SMYD4_SET"/>
</dbReference>
<comment type="caution">
    <text evidence="19">The sequence shown here is derived from an EMBL/GenBank/DDBJ whole genome shotgun (WGS) entry which is preliminary data.</text>
</comment>
<evidence type="ECO:0000256" key="11">
    <source>
        <dbReference type="ARBA" id="ARBA00048985"/>
    </source>
</evidence>
<evidence type="ECO:0000256" key="5">
    <source>
        <dbReference type="ARBA" id="ARBA00022679"/>
    </source>
</evidence>
<feature type="compositionally biased region" description="Gly residues" evidence="16">
    <location>
        <begin position="266"/>
        <end position="282"/>
    </location>
</feature>
<comment type="subcellular location">
    <subcellularLocation>
        <location evidence="2">Cytoplasm</location>
    </subcellularLocation>
    <subcellularLocation>
        <location evidence="1">Nucleus</location>
    </subcellularLocation>
</comment>
<dbReference type="GO" id="GO:0008170">
    <property type="term" value="F:N-methyltransferase activity"/>
    <property type="evidence" value="ECO:0007669"/>
    <property type="project" value="UniProtKB-ARBA"/>
</dbReference>
<evidence type="ECO:0000256" key="3">
    <source>
        <dbReference type="ARBA" id="ARBA00022490"/>
    </source>
</evidence>
<dbReference type="GO" id="GO:0008276">
    <property type="term" value="F:protein methyltransferase activity"/>
    <property type="evidence" value="ECO:0007669"/>
    <property type="project" value="UniProtKB-ARBA"/>
</dbReference>
<evidence type="ECO:0000256" key="8">
    <source>
        <dbReference type="ARBA" id="ARBA00022771"/>
    </source>
</evidence>
<comment type="catalytic activity">
    <reaction evidence="11">
        <text>L-lysyl-[protein] + S-adenosyl-L-methionine = N(6)-methyl-L-lysyl-[protein] + S-adenosyl-L-homocysteine + H(+)</text>
        <dbReference type="Rhea" id="RHEA:51736"/>
        <dbReference type="Rhea" id="RHEA-COMP:9752"/>
        <dbReference type="Rhea" id="RHEA-COMP:13053"/>
        <dbReference type="ChEBI" id="CHEBI:15378"/>
        <dbReference type="ChEBI" id="CHEBI:29969"/>
        <dbReference type="ChEBI" id="CHEBI:57856"/>
        <dbReference type="ChEBI" id="CHEBI:59789"/>
        <dbReference type="ChEBI" id="CHEBI:61929"/>
    </reaction>
</comment>
<dbReference type="GO" id="GO:0008757">
    <property type="term" value="F:S-adenosylmethionine-dependent methyltransferase activity"/>
    <property type="evidence" value="ECO:0007669"/>
    <property type="project" value="UniProtKB-ARBA"/>
</dbReference>
<evidence type="ECO:0000313" key="19">
    <source>
        <dbReference type="EMBL" id="KAK7870404.1"/>
    </source>
</evidence>
<evidence type="ECO:0000313" key="20">
    <source>
        <dbReference type="Proteomes" id="UP001378592"/>
    </source>
</evidence>
<dbReference type="Proteomes" id="UP001378592">
    <property type="component" value="Unassembled WGS sequence"/>
</dbReference>
<feature type="domain" description="SET" evidence="17">
    <location>
        <begin position="290"/>
        <end position="590"/>
    </location>
</feature>
<reference evidence="19 20" key="1">
    <citation type="submission" date="2024-03" db="EMBL/GenBank/DDBJ databases">
        <title>The genome assembly and annotation of the cricket Gryllus longicercus Weissman &amp; Gray.</title>
        <authorList>
            <person name="Szrajer S."/>
            <person name="Gray D."/>
            <person name="Ylla G."/>
        </authorList>
    </citation>
    <scope>NUCLEOTIDE SEQUENCE [LARGE SCALE GENOMIC DNA]</scope>
    <source>
        <strain evidence="19">DAG 2021-001</strain>
        <tissue evidence="19">Whole body minus gut</tissue>
    </source>
</reference>
<evidence type="ECO:0000256" key="10">
    <source>
        <dbReference type="ARBA" id="ARBA00023242"/>
    </source>
</evidence>
<dbReference type="CDD" id="cd10536">
    <property type="entry name" value="SET_SMYD4"/>
    <property type="match status" value="1"/>
</dbReference>
<evidence type="ECO:0000256" key="15">
    <source>
        <dbReference type="PROSITE-ProRule" id="PRU00134"/>
    </source>
</evidence>
<evidence type="ECO:0000259" key="17">
    <source>
        <dbReference type="PROSITE" id="PS50280"/>
    </source>
</evidence>
<keyword evidence="7" id="KW-0479">Metal-binding</keyword>
<dbReference type="AlphaFoldDB" id="A0AAN9ZDB9"/>
<evidence type="ECO:0000256" key="7">
    <source>
        <dbReference type="ARBA" id="ARBA00022723"/>
    </source>
</evidence>
<feature type="region of interest" description="Disordered" evidence="16">
    <location>
        <begin position="249"/>
        <end position="297"/>
    </location>
</feature>
<feature type="region of interest" description="Disordered" evidence="16">
    <location>
        <begin position="422"/>
        <end position="448"/>
    </location>
</feature>
<dbReference type="InterPro" id="IPR046341">
    <property type="entry name" value="SET_dom_sf"/>
</dbReference>
<dbReference type="Gene3D" id="6.10.140.2220">
    <property type="match status" value="1"/>
</dbReference>
<dbReference type="PANTHER" id="PTHR46165:SF2">
    <property type="entry name" value="SET AND MYND DOMAIN-CONTAINING PROTEIN 4"/>
    <property type="match status" value="1"/>
</dbReference>
<evidence type="ECO:0000256" key="2">
    <source>
        <dbReference type="ARBA" id="ARBA00004496"/>
    </source>
</evidence>
<keyword evidence="8 15" id="KW-0863">Zinc-finger</keyword>
<dbReference type="PROSITE" id="PS50280">
    <property type="entry name" value="SET"/>
    <property type="match status" value="1"/>
</dbReference>
<dbReference type="GO" id="GO:0042826">
    <property type="term" value="F:histone deacetylase binding"/>
    <property type="evidence" value="ECO:0007669"/>
    <property type="project" value="TreeGrafter"/>
</dbReference>
<dbReference type="InterPro" id="IPR052097">
    <property type="entry name" value="SET-MYND_domain_protein"/>
</dbReference>
<evidence type="ECO:0000256" key="1">
    <source>
        <dbReference type="ARBA" id="ARBA00004123"/>
    </source>
</evidence>
<evidence type="ECO:0000256" key="14">
    <source>
        <dbReference type="ARBA" id="ARBA00093680"/>
    </source>
</evidence>
<keyword evidence="4" id="KW-0489">Methyltransferase</keyword>
<dbReference type="GO" id="GO:0005634">
    <property type="term" value="C:nucleus"/>
    <property type="evidence" value="ECO:0007669"/>
    <property type="project" value="UniProtKB-SubCell"/>
</dbReference>
<organism evidence="19 20">
    <name type="scientific">Gryllus longicercus</name>
    <dbReference type="NCBI Taxonomy" id="2509291"/>
    <lineage>
        <taxon>Eukaryota</taxon>
        <taxon>Metazoa</taxon>
        <taxon>Ecdysozoa</taxon>
        <taxon>Arthropoda</taxon>
        <taxon>Hexapoda</taxon>
        <taxon>Insecta</taxon>
        <taxon>Pterygota</taxon>
        <taxon>Neoptera</taxon>
        <taxon>Polyneoptera</taxon>
        <taxon>Orthoptera</taxon>
        <taxon>Ensifera</taxon>
        <taxon>Gryllidea</taxon>
        <taxon>Grylloidea</taxon>
        <taxon>Gryllidae</taxon>
        <taxon>Gryllinae</taxon>
        <taxon>Gryllus</taxon>
    </lineage>
</organism>
<evidence type="ECO:0000259" key="18">
    <source>
        <dbReference type="PROSITE" id="PS50865"/>
    </source>
</evidence>
<name>A0AAN9ZDB9_9ORTH</name>
<dbReference type="GO" id="GO:0008270">
    <property type="term" value="F:zinc ion binding"/>
    <property type="evidence" value="ECO:0007669"/>
    <property type="project" value="UniProtKB-KW"/>
</dbReference>
<dbReference type="PROSITE" id="PS01360">
    <property type="entry name" value="ZF_MYND_1"/>
    <property type="match status" value="1"/>
</dbReference>
<gene>
    <name evidence="19" type="ORF">R5R35_003740</name>
</gene>
<feature type="compositionally biased region" description="Basic and acidic residues" evidence="16">
    <location>
        <begin position="436"/>
        <end position="448"/>
    </location>
</feature>
<dbReference type="InterPro" id="IPR002893">
    <property type="entry name" value="Znf_MYND"/>
</dbReference>
<dbReference type="InterPro" id="IPR011990">
    <property type="entry name" value="TPR-like_helical_dom_sf"/>
</dbReference>
<keyword evidence="5" id="KW-0808">Transferase</keyword>
<keyword evidence="9" id="KW-0862">Zinc</keyword>
<evidence type="ECO:0000256" key="16">
    <source>
        <dbReference type="SAM" id="MobiDB-lite"/>
    </source>
</evidence>
<dbReference type="SUPFAM" id="SSF82199">
    <property type="entry name" value="SET domain"/>
    <property type="match status" value="1"/>
</dbReference>
<dbReference type="GO" id="GO:0005737">
    <property type="term" value="C:cytoplasm"/>
    <property type="evidence" value="ECO:0007669"/>
    <property type="project" value="UniProtKB-SubCell"/>
</dbReference>
<dbReference type="InterPro" id="IPR001214">
    <property type="entry name" value="SET_dom"/>
</dbReference>
<evidence type="ECO:0000256" key="9">
    <source>
        <dbReference type="ARBA" id="ARBA00022833"/>
    </source>
</evidence>
<keyword evidence="3" id="KW-0963">Cytoplasm</keyword>
<comment type="function">
    <text evidence="12">Protein-lysine N-methyltransferase. Monomethylates PRMT5, modulating its transcriptional activity. May also act as a histone methyltransferase. Plays a critical role in cardiac development. Acts as a key epigenetic regulator of gene expression during cardiac development via its dual activities as a methyltransferase and negative regulator of HDAC1.</text>
</comment>
<sequence length="737" mass="77695">MAALDAIVARVQGGSGAGEGEGPGEVPPLRDAVAVRDAAPFDAFLERVRGAAQADAALLPAFARLASDRARVDFVYALEGARDLAPAPCFAAKDDADAKRLLALGDRLLHAEAAAAAAGGGGGGAAGERALAHYCGAVRAATPGGRVLARAFVSRARAWQRAGRSAEAAQDAARGAQLWEAAAAASPSAADAADALAALRLRVSCCAALGLRADAQDALRRASDLLRAAPLDKAAKARGAADLAAALKDAPQPKGPSQEQEASKGRGQGQRKGQGRGGGGGGGEDEEGPPPLDYGRSAALPAASDAVRVAWARGRGRHLLARRDIALGSVLIAERPYAWSLSTEAMTRRCLHCCRLLRASLPCPHCSTVSYCSPECQEAAWKTYHYHECKILNHFLQSKELSKMALLAFRIVVTARIGGLRDAPEGPSAEPAKLASQEDCRGDESLGAEGKDVKTPFLSQAYSSVLGQIANSECRPPGDFLKRTATAVFLARCLRDAVASPEQERQLAAAILRHLQSCSCNAYQISEQRLPGGNLTAAEDVEVGGAAYPTVSLSNHSCYPNVARYSYGNVCVVRACRKIYKDEEILDNYGQHFLTEPREARQAYLKAQYFFDCACQACAGLWPTAVELRSAAAQYKCVHCGQALGQALAAIRACPHCRKKLDYKAAAKKLKDASREYASALEQLARGRPKECLKAAAAYAALLQPLVAPPSAELARWLQVVAHCWGLLANTHVVPGE</sequence>
<feature type="domain" description="MYND-type" evidence="18">
    <location>
        <begin position="350"/>
        <end position="389"/>
    </location>
</feature>
<dbReference type="PROSITE" id="PS50865">
    <property type="entry name" value="ZF_MYND_2"/>
    <property type="match status" value="1"/>
</dbReference>